<accession>A0A538U3E7</accession>
<sequence>MRPRAASRAAGSACLLLLALGCAAGQRMAAAPAAPEATPAHAILAKRCANCHRLPEPARMSRDRWLRALDRMRRRVRLPEAEWDTLATLAAADSAGAAAPAPGR</sequence>
<reference evidence="2 3" key="1">
    <citation type="journal article" date="2019" name="Nat. Microbiol.">
        <title>Mediterranean grassland soil C-N compound turnover is dependent on rainfall and depth, and is mediated by genomically divergent microorganisms.</title>
        <authorList>
            <person name="Diamond S."/>
            <person name="Andeer P.F."/>
            <person name="Li Z."/>
            <person name="Crits-Christoph A."/>
            <person name="Burstein D."/>
            <person name="Anantharaman K."/>
            <person name="Lane K.R."/>
            <person name="Thomas B.C."/>
            <person name="Pan C."/>
            <person name="Northen T.R."/>
            <person name="Banfield J.F."/>
        </authorList>
    </citation>
    <scope>NUCLEOTIDE SEQUENCE [LARGE SCALE GENOMIC DNA]</scope>
    <source>
        <strain evidence="2">WS_11</strain>
    </source>
</reference>
<feature type="signal peptide" evidence="1">
    <location>
        <begin position="1"/>
        <end position="29"/>
    </location>
</feature>
<evidence type="ECO:0000313" key="3">
    <source>
        <dbReference type="Proteomes" id="UP000319771"/>
    </source>
</evidence>
<dbReference type="Proteomes" id="UP000319771">
    <property type="component" value="Unassembled WGS sequence"/>
</dbReference>
<comment type="caution">
    <text evidence="2">The sequence shown here is derived from an EMBL/GenBank/DDBJ whole genome shotgun (WGS) entry which is preliminary data.</text>
</comment>
<organism evidence="2 3">
    <name type="scientific">Eiseniibacteriota bacterium</name>
    <dbReference type="NCBI Taxonomy" id="2212470"/>
    <lineage>
        <taxon>Bacteria</taxon>
        <taxon>Candidatus Eiseniibacteriota</taxon>
    </lineage>
</organism>
<feature type="chain" id="PRO_5022082282" description="Cytochrome c" evidence="1">
    <location>
        <begin position="30"/>
        <end position="104"/>
    </location>
</feature>
<evidence type="ECO:0008006" key="4">
    <source>
        <dbReference type="Google" id="ProtNLM"/>
    </source>
</evidence>
<keyword evidence="1" id="KW-0732">Signal</keyword>
<proteinExistence type="predicted"/>
<evidence type="ECO:0000313" key="2">
    <source>
        <dbReference type="EMBL" id="TMQ70408.1"/>
    </source>
</evidence>
<gene>
    <name evidence="2" type="ORF">E6K81_12665</name>
</gene>
<protein>
    <recommendedName>
        <fullName evidence="4">Cytochrome c</fullName>
    </recommendedName>
</protein>
<dbReference type="AlphaFoldDB" id="A0A538U3E7"/>
<dbReference type="PROSITE" id="PS51257">
    <property type="entry name" value="PROKAR_LIPOPROTEIN"/>
    <property type="match status" value="1"/>
</dbReference>
<name>A0A538U3E7_UNCEI</name>
<evidence type="ECO:0000256" key="1">
    <source>
        <dbReference type="SAM" id="SignalP"/>
    </source>
</evidence>
<dbReference type="EMBL" id="VBPB01000227">
    <property type="protein sequence ID" value="TMQ70408.1"/>
    <property type="molecule type" value="Genomic_DNA"/>
</dbReference>